<dbReference type="GO" id="GO:0051082">
    <property type="term" value="F:unfolded protein binding"/>
    <property type="evidence" value="ECO:0007669"/>
    <property type="project" value="TreeGrafter"/>
</dbReference>
<evidence type="ECO:0000259" key="2">
    <source>
        <dbReference type="PROSITE" id="PS50076"/>
    </source>
</evidence>
<dbReference type="InterPro" id="IPR036869">
    <property type="entry name" value="J_dom_sf"/>
</dbReference>
<dbReference type="EMBL" id="JAPUFD010000011">
    <property type="protein sequence ID" value="MDI1490425.1"/>
    <property type="molecule type" value="Genomic_DNA"/>
</dbReference>
<feature type="coiled-coil region" evidence="1">
    <location>
        <begin position="123"/>
        <end position="174"/>
    </location>
</feature>
<dbReference type="SUPFAM" id="SSF46565">
    <property type="entry name" value="Chaperone J-domain"/>
    <property type="match status" value="1"/>
</dbReference>
<keyword evidence="1" id="KW-0175">Coiled coil</keyword>
<dbReference type="InterPro" id="IPR001623">
    <property type="entry name" value="DnaJ_domain"/>
</dbReference>
<evidence type="ECO:0000313" key="4">
    <source>
        <dbReference type="Proteomes" id="UP001161017"/>
    </source>
</evidence>
<dbReference type="Gene3D" id="1.10.287.110">
    <property type="entry name" value="DnaJ domain"/>
    <property type="match status" value="1"/>
</dbReference>
<feature type="domain" description="J" evidence="2">
    <location>
        <begin position="9"/>
        <end position="74"/>
    </location>
</feature>
<dbReference type="PRINTS" id="PR00625">
    <property type="entry name" value="JDOMAIN"/>
</dbReference>
<proteinExistence type="predicted"/>
<dbReference type="PANTHER" id="PTHR43096:SF10">
    <property type="entry name" value="CHAPERONE PROTEIN DNAJ A6, CHLOROPLASTIC"/>
    <property type="match status" value="1"/>
</dbReference>
<name>A0AA43TXW9_9LECA</name>
<dbReference type="PANTHER" id="PTHR43096">
    <property type="entry name" value="DNAJ HOMOLOG 1, MITOCHONDRIAL-RELATED"/>
    <property type="match status" value="1"/>
</dbReference>
<dbReference type="PROSITE" id="PS50076">
    <property type="entry name" value="DNAJ_2"/>
    <property type="match status" value="1"/>
</dbReference>
<organism evidence="3 4">
    <name type="scientific">Ramalina farinacea</name>
    <dbReference type="NCBI Taxonomy" id="258253"/>
    <lineage>
        <taxon>Eukaryota</taxon>
        <taxon>Fungi</taxon>
        <taxon>Dikarya</taxon>
        <taxon>Ascomycota</taxon>
        <taxon>Pezizomycotina</taxon>
        <taxon>Lecanoromycetes</taxon>
        <taxon>OSLEUM clade</taxon>
        <taxon>Lecanoromycetidae</taxon>
        <taxon>Lecanorales</taxon>
        <taxon>Lecanorineae</taxon>
        <taxon>Ramalinaceae</taxon>
        <taxon>Ramalina</taxon>
    </lineage>
</organism>
<dbReference type="AlphaFoldDB" id="A0AA43TXW9"/>
<accession>A0AA43TXW9</accession>
<reference evidence="3" key="1">
    <citation type="journal article" date="2023" name="Genome Biol. Evol.">
        <title>First Whole Genome Sequence and Flow Cytometry Genome Size Data for the Lichen-Forming Fungus Ramalina farinacea (Ascomycota).</title>
        <authorList>
            <person name="Llewellyn T."/>
            <person name="Mian S."/>
            <person name="Hill R."/>
            <person name="Leitch I.J."/>
            <person name="Gaya E."/>
        </authorList>
    </citation>
    <scope>NUCLEOTIDE SEQUENCE</scope>
    <source>
        <strain evidence="3">LIQ254RAFAR</strain>
    </source>
</reference>
<comment type="caution">
    <text evidence="3">The sequence shown here is derived from an EMBL/GenBank/DDBJ whole genome shotgun (WGS) entry which is preliminary data.</text>
</comment>
<evidence type="ECO:0000256" key="1">
    <source>
        <dbReference type="SAM" id="Coils"/>
    </source>
</evidence>
<protein>
    <recommendedName>
        <fullName evidence="2">J domain-containing protein</fullName>
    </recommendedName>
</protein>
<dbReference type="CDD" id="cd06257">
    <property type="entry name" value="DnaJ"/>
    <property type="match status" value="1"/>
</dbReference>
<dbReference type="Pfam" id="PF00226">
    <property type="entry name" value="DnaJ"/>
    <property type="match status" value="1"/>
</dbReference>
<dbReference type="GO" id="GO:0005737">
    <property type="term" value="C:cytoplasm"/>
    <property type="evidence" value="ECO:0007669"/>
    <property type="project" value="TreeGrafter"/>
</dbReference>
<dbReference type="GO" id="GO:0042026">
    <property type="term" value="P:protein refolding"/>
    <property type="evidence" value="ECO:0007669"/>
    <property type="project" value="TreeGrafter"/>
</dbReference>
<sequence>MAAPAPTDNYYQVLELPPTAAPEAITKSYRRLALLRHPDRNPGLKDATAKFQLLQNAYETLSSPSQRRAYDINYFHRQRQQYQYHQYQQPSYFNAAANPDRFRPQTKADRRAAAEAARQDRFREAKQRRLSALAAEASELKTEVRALDRAIFKVEEELKRMEEADRADQEAEKEARNPRTWFWNLAGMAARRGMVEEEEARRKTERRHREEGRKVRLKEVNAKWREKEELMARLWENQEMFRRAQMETIEEFEKAGKAREEWEKKERERMEREWMEAEVGRARRREKEEMLRKMEEENMEATKGLFDEFSERVETGKEKEELWQDKFCEDAEEGLKKEWEEKREASHHNPAQSRNFEHVECQHDLDWTKVEREHLCCGILSSRSTFRCEGCSKVVCEDCQRMLSGEEKWRSFSPQPDIFQGGGFSVF</sequence>
<evidence type="ECO:0000313" key="3">
    <source>
        <dbReference type="EMBL" id="MDI1490425.1"/>
    </source>
</evidence>
<dbReference type="Proteomes" id="UP001161017">
    <property type="component" value="Unassembled WGS sequence"/>
</dbReference>
<gene>
    <name evidence="3" type="ORF">OHK93_001628</name>
</gene>
<feature type="coiled-coil region" evidence="1">
    <location>
        <begin position="277"/>
        <end position="304"/>
    </location>
</feature>
<dbReference type="SMART" id="SM00271">
    <property type="entry name" value="DnaJ"/>
    <property type="match status" value="1"/>
</dbReference>
<keyword evidence="4" id="KW-1185">Reference proteome</keyword>